<feature type="region of interest" description="Disordered" evidence="6">
    <location>
        <begin position="440"/>
        <end position="522"/>
    </location>
</feature>
<sequence>MNLHNDKELGDLLDLNAVKYRSRFPNSIMNASSSRHPLPMLCPTIPYSSGSHIPPPSTNSETIYSGTNKDYWNNCPPSATYDERMYDSNYSNRDLLHPFITSEPLSTISSNPTSRTSTNDLTYSEKRDDKACRSTNVYTSDDYNPENTARYPTGKSVYGNESAYYIDGQGGTSWLPPPPPPPSSSTYLPNDLAGNHASFTDSNGACLPSMASFRFQQTASYTSNGNEQTVQTGEALGKALQSIYPSDHPYSSTSSTPVSPPPLSGSSQQWSSGAPVTQQYQNQLHSLTPLIDISDESYYMLNLNEPPRLDIDDSFRQPPTDYHHYYTGYHHPHSTGPYSAFLTHPSNLHQSSTSDTSSRNPHHDPYLTYANPPSTSSSTSSTDANTVVNTDLKVDSIDKVKLDIENKPPASSAPPTTTTSGPSQLTTDKLNEFNLRQQTLTDNSQENASPLTIAAGGSANNVHIGPSSSSSSKLRNSLTLSPNSQINLSCMRGGPGSEGSIDPDETPEERERREKDRRAANNARERLRVRDINDAFKELGRMCSIHMRNDKPVTKLGILQQAVNLITTLEQQVRERNLNPKAACLRRREEEKAEDLNGNMTLGGAMPPTVTGGIMSTESSSIDGSNFMEQMHQSIPPSYWQQ</sequence>
<reference evidence="13" key="1">
    <citation type="submission" date="2021-02" db="EMBL/GenBank/DDBJ databases">
        <authorList>
            <person name="Nowell W R."/>
        </authorList>
    </citation>
    <scope>NUCLEOTIDE SEQUENCE</scope>
</reference>
<keyword evidence="3" id="KW-0238">DNA-binding</keyword>
<dbReference type="InterPro" id="IPR036638">
    <property type="entry name" value="HLH_DNA-bd_sf"/>
</dbReference>
<feature type="domain" description="BHLH" evidence="7">
    <location>
        <begin position="516"/>
        <end position="569"/>
    </location>
</feature>
<feature type="region of interest" description="Disordered" evidence="6">
    <location>
        <begin position="244"/>
        <end position="277"/>
    </location>
</feature>
<dbReference type="EMBL" id="CAJOBQ010000003">
    <property type="protein sequence ID" value="CAF4202574.1"/>
    <property type="molecule type" value="Genomic_DNA"/>
</dbReference>
<keyword evidence="2" id="KW-0805">Transcription regulation</keyword>
<organism evidence="13 14">
    <name type="scientific">Rotaria socialis</name>
    <dbReference type="NCBI Taxonomy" id="392032"/>
    <lineage>
        <taxon>Eukaryota</taxon>
        <taxon>Metazoa</taxon>
        <taxon>Spiralia</taxon>
        <taxon>Gnathifera</taxon>
        <taxon>Rotifera</taxon>
        <taxon>Eurotatoria</taxon>
        <taxon>Bdelloidea</taxon>
        <taxon>Philodinida</taxon>
        <taxon>Philodinidae</taxon>
        <taxon>Rotaria</taxon>
    </lineage>
</organism>
<feature type="region of interest" description="Disordered" evidence="6">
    <location>
        <begin position="404"/>
        <end position="426"/>
    </location>
</feature>
<gene>
    <name evidence="10" type="ORF">FME351_LOCUS30041</name>
    <name evidence="11" type="ORF">GRG538_LOCUS32581</name>
    <name evidence="12" type="ORF">HFQ381_LOCUS3055</name>
    <name evidence="8" type="ORF">LUA448_LOCUS3865</name>
    <name evidence="9" type="ORF">TIS948_LOCUS26175</name>
    <name evidence="13" type="ORF">TSG867_LOCUS195</name>
</gene>
<dbReference type="InterPro" id="IPR051098">
    <property type="entry name" value="NeuroDiff_E-box_TFs"/>
</dbReference>
<dbReference type="EMBL" id="CAJNYT010005764">
    <property type="protein sequence ID" value="CAF3772478.1"/>
    <property type="molecule type" value="Genomic_DNA"/>
</dbReference>
<comment type="subcellular location">
    <subcellularLocation>
        <location evidence="1">Nucleus</location>
    </subcellularLocation>
</comment>
<dbReference type="EMBL" id="CAJNXB010004592">
    <property type="protein sequence ID" value="CAF3383527.1"/>
    <property type="molecule type" value="Genomic_DNA"/>
</dbReference>
<evidence type="ECO:0000313" key="13">
    <source>
        <dbReference type="EMBL" id="CAF4202574.1"/>
    </source>
</evidence>
<proteinExistence type="predicted"/>
<dbReference type="Pfam" id="PF00010">
    <property type="entry name" value="HLH"/>
    <property type="match status" value="1"/>
</dbReference>
<dbReference type="Proteomes" id="UP000663872">
    <property type="component" value="Unassembled WGS sequence"/>
</dbReference>
<dbReference type="PROSITE" id="PS50888">
    <property type="entry name" value="BHLH"/>
    <property type="match status" value="1"/>
</dbReference>
<dbReference type="Gene3D" id="4.10.280.10">
    <property type="entry name" value="Helix-loop-helix DNA-binding domain"/>
    <property type="match status" value="1"/>
</dbReference>
<feature type="compositionally biased region" description="Low complexity" evidence="6">
    <location>
        <begin position="264"/>
        <end position="275"/>
    </location>
</feature>
<dbReference type="GO" id="GO:0046983">
    <property type="term" value="F:protein dimerization activity"/>
    <property type="evidence" value="ECO:0007669"/>
    <property type="project" value="InterPro"/>
</dbReference>
<dbReference type="SMART" id="SM00353">
    <property type="entry name" value="HLH"/>
    <property type="match status" value="1"/>
</dbReference>
<accession>A0A820B8N8</accession>
<comment type="caution">
    <text evidence="13">The sequence shown here is derived from an EMBL/GenBank/DDBJ whole genome shotgun (WGS) entry which is preliminary data.</text>
</comment>
<evidence type="ECO:0000313" key="9">
    <source>
        <dbReference type="EMBL" id="CAF3383527.1"/>
    </source>
</evidence>
<feature type="compositionally biased region" description="Polar residues" evidence="6">
    <location>
        <begin position="344"/>
        <end position="359"/>
    </location>
</feature>
<dbReference type="OrthoDB" id="10034090at2759"/>
<evidence type="ECO:0000256" key="4">
    <source>
        <dbReference type="ARBA" id="ARBA00023163"/>
    </source>
</evidence>
<keyword evidence="4" id="KW-0804">Transcription</keyword>
<dbReference type="Proteomes" id="UP000663869">
    <property type="component" value="Unassembled WGS sequence"/>
</dbReference>
<dbReference type="EMBL" id="CAJNYU010004256">
    <property type="protein sequence ID" value="CAF3737092.1"/>
    <property type="molecule type" value="Genomic_DNA"/>
</dbReference>
<feature type="region of interest" description="Disordered" evidence="6">
    <location>
        <begin position="103"/>
        <end position="155"/>
    </location>
</feature>
<evidence type="ECO:0000256" key="2">
    <source>
        <dbReference type="ARBA" id="ARBA00023015"/>
    </source>
</evidence>
<evidence type="ECO:0000256" key="3">
    <source>
        <dbReference type="ARBA" id="ARBA00023125"/>
    </source>
</evidence>
<evidence type="ECO:0000313" key="11">
    <source>
        <dbReference type="EMBL" id="CAF3772478.1"/>
    </source>
</evidence>
<evidence type="ECO:0000313" key="10">
    <source>
        <dbReference type="EMBL" id="CAF3737092.1"/>
    </source>
</evidence>
<dbReference type="Proteomes" id="UP000663825">
    <property type="component" value="Unassembled WGS sequence"/>
</dbReference>
<evidence type="ECO:0000313" key="14">
    <source>
        <dbReference type="Proteomes" id="UP000663862"/>
    </source>
</evidence>
<evidence type="ECO:0000259" key="7">
    <source>
        <dbReference type="PROSITE" id="PS50888"/>
    </source>
</evidence>
<feature type="compositionally biased region" description="Polar residues" evidence="6">
    <location>
        <begin position="133"/>
        <end position="147"/>
    </location>
</feature>
<evidence type="ECO:0000313" key="8">
    <source>
        <dbReference type="EMBL" id="CAF3233401.1"/>
    </source>
</evidence>
<feature type="compositionally biased region" description="Low complexity" evidence="6">
    <location>
        <begin position="467"/>
        <end position="481"/>
    </location>
</feature>
<dbReference type="GO" id="GO:0000785">
    <property type="term" value="C:chromatin"/>
    <property type="evidence" value="ECO:0007669"/>
    <property type="project" value="TreeGrafter"/>
</dbReference>
<protein>
    <recommendedName>
        <fullName evidence="7">BHLH domain-containing protein</fullName>
    </recommendedName>
</protein>
<dbReference type="CDD" id="cd18946">
    <property type="entry name" value="bHLH_E-protein_TCF12_HEB"/>
    <property type="match status" value="1"/>
</dbReference>
<feature type="region of interest" description="Disordered" evidence="6">
    <location>
        <begin position="169"/>
        <end position="191"/>
    </location>
</feature>
<feature type="region of interest" description="Disordered" evidence="6">
    <location>
        <begin position="337"/>
        <end position="387"/>
    </location>
</feature>
<evidence type="ECO:0000256" key="5">
    <source>
        <dbReference type="ARBA" id="ARBA00023242"/>
    </source>
</evidence>
<evidence type="ECO:0000313" key="12">
    <source>
        <dbReference type="EMBL" id="CAF4130839.1"/>
    </source>
</evidence>
<dbReference type="GO" id="GO:0000981">
    <property type="term" value="F:DNA-binding transcription factor activity, RNA polymerase II-specific"/>
    <property type="evidence" value="ECO:0007669"/>
    <property type="project" value="TreeGrafter"/>
</dbReference>
<evidence type="ECO:0000256" key="6">
    <source>
        <dbReference type="SAM" id="MobiDB-lite"/>
    </source>
</evidence>
<evidence type="ECO:0000256" key="1">
    <source>
        <dbReference type="ARBA" id="ARBA00004123"/>
    </source>
</evidence>
<dbReference type="InterPro" id="IPR011598">
    <property type="entry name" value="bHLH_dom"/>
</dbReference>
<dbReference type="AlphaFoldDB" id="A0A820B8N8"/>
<name>A0A820B8N8_9BILA</name>
<dbReference type="FunFam" id="4.10.280.10:FF:000001">
    <property type="entry name" value="Putative transcription factor 12"/>
    <property type="match status" value="1"/>
</dbReference>
<dbReference type="PANTHER" id="PTHR11793">
    <property type="entry name" value="BASIC HELIX-LOOP-HELIX TRANSCRIPTION FACTOR"/>
    <property type="match status" value="1"/>
</dbReference>
<dbReference type="GO" id="GO:0000978">
    <property type="term" value="F:RNA polymerase II cis-regulatory region sequence-specific DNA binding"/>
    <property type="evidence" value="ECO:0007669"/>
    <property type="project" value="TreeGrafter"/>
</dbReference>
<dbReference type="GO" id="GO:0005634">
    <property type="term" value="C:nucleus"/>
    <property type="evidence" value="ECO:0007669"/>
    <property type="project" value="UniProtKB-SubCell"/>
</dbReference>
<feature type="compositionally biased region" description="Polar residues" evidence="6">
    <location>
        <begin position="103"/>
        <end position="122"/>
    </location>
</feature>
<feature type="compositionally biased region" description="Polar residues" evidence="6">
    <location>
        <begin position="440"/>
        <end position="450"/>
    </location>
</feature>
<dbReference type="Proteomes" id="UP000663862">
    <property type="component" value="Unassembled WGS sequence"/>
</dbReference>
<dbReference type="EMBL" id="CAJNYD010000225">
    <property type="protein sequence ID" value="CAF3233401.1"/>
    <property type="molecule type" value="Genomic_DNA"/>
</dbReference>
<dbReference type="PANTHER" id="PTHR11793:SF13">
    <property type="entry name" value="PROTEIN DAUGHTERLESS"/>
    <property type="match status" value="1"/>
</dbReference>
<dbReference type="Proteomes" id="UP000663833">
    <property type="component" value="Unassembled WGS sequence"/>
</dbReference>
<feature type="compositionally biased region" description="Basic and acidic residues" evidence="6">
    <location>
        <begin position="123"/>
        <end position="132"/>
    </location>
</feature>
<feature type="compositionally biased region" description="Low complexity" evidence="6">
    <location>
        <begin position="408"/>
        <end position="423"/>
    </location>
</feature>
<dbReference type="Proteomes" id="UP000663851">
    <property type="component" value="Unassembled WGS sequence"/>
</dbReference>
<feature type="compositionally biased region" description="Basic and acidic residues" evidence="6">
    <location>
        <begin position="509"/>
        <end position="522"/>
    </location>
</feature>
<dbReference type="EMBL" id="CAJOBO010000106">
    <property type="protein sequence ID" value="CAF4130839.1"/>
    <property type="molecule type" value="Genomic_DNA"/>
</dbReference>
<dbReference type="SUPFAM" id="SSF47459">
    <property type="entry name" value="HLH, helix-loop-helix DNA-binding domain"/>
    <property type="match status" value="1"/>
</dbReference>
<dbReference type="GO" id="GO:0005667">
    <property type="term" value="C:transcription regulator complex"/>
    <property type="evidence" value="ECO:0007669"/>
    <property type="project" value="TreeGrafter"/>
</dbReference>
<keyword evidence="5" id="KW-0539">Nucleus</keyword>